<dbReference type="NCBIfam" id="TIGR01549">
    <property type="entry name" value="HAD-SF-IA-v1"/>
    <property type="match status" value="1"/>
</dbReference>
<accession>A0ABS2VPR5</accession>
<evidence type="ECO:0000313" key="1">
    <source>
        <dbReference type="EMBL" id="MBN0045100.1"/>
    </source>
</evidence>
<dbReference type="PANTHER" id="PTHR43434">
    <property type="entry name" value="PHOSPHOGLYCOLATE PHOSPHATASE"/>
    <property type="match status" value="1"/>
</dbReference>
<evidence type="ECO:0000313" key="2">
    <source>
        <dbReference type="Proteomes" id="UP000788262"/>
    </source>
</evidence>
<name>A0ABS2VPR5_STRAS</name>
<sequence length="240" mass="25454">MDVDVLDPTDARTLLAGARGVLFDFDGPLCRLFPRGSSREVADALRLLVAGAGARNVLTEGERDDKDPHVVLRAVHRAVRTGRLGRDDGLVGALEARVTEGEILAAGRAEPTPDAARLISRLAARGVRLAVVTNNSARAASAFLEAHGLRGCFDVVHGRTRDVDRMKPHPDVVNRALRSLGLRRGDAVMIGDSPADVGAARRAGVGFIGYGRNADKETRLRGAGATLVVRSYAGLLEENA</sequence>
<keyword evidence="2" id="KW-1185">Reference proteome</keyword>
<keyword evidence="1" id="KW-0378">Hydrolase</keyword>
<proteinExistence type="predicted"/>
<dbReference type="SUPFAM" id="SSF56784">
    <property type="entry name" value="HAD-like"/>
    <property type="match status" value="1"/>
</dbReference>
<gene>
    <name evidence="1" type="ORF">JS756_13460</name>
</gene>
<dbReference type="EMBL" id="JAFFZS010000008">
    <property type="protein sequence ID" value="MBN0045100.1"/>
    <property type="molecule type" value="Genomic_DNA"/>
</dbReference>
<dbReference type="InterPro" id="IPR023214">
    <property type="entry name" value="HAD_sf"/>
</dbReference>
<dbReference type="InterPro" id="IPR006439">
    <property type="entry name" value="HAD-SF_hydro_IA"/>
</dbReference>
<reference evidence="1 2" key="1">
    <citation type="submission" date="2021-02" db="EMBL/GenBank/DDBJ databases">
        <title>Whole genome sequencing of Streptomyces actuosus VRA1.</title>
        <authorList>
            <person name="Sen G."/>
            <person name="Sen A."/>
        </authorList>
    </citation>
    <scope>NUCLEOTIDE SEQUENCE [LARGE SCALE GENOMIC DNA]</scope>
    <source>
        <strain evidence="1 2">VRA1</strain>
    </source>
</reference>
<dbReference type="Gene3D" id="3.40.50.1000">
    <property type="entry name" value="HAD superfamily/HAD-like"/>
    <property type="match status" value="1"/>
</dbReference>
<dbReference type="Pfam" id="PF00702">
    <property type="entry name" value="Hydrolase"/>
    <property type="match status" value="1"/>
</dbReference>
<comment type="caution">
    <text evidence="1">The sequence shown here is derived from an EMBL/GenBank/DDBJ whole genome shotgun (WGS) entry which is preliminary data.</text>
</comment>
<dbReference type="InterPro" id="IPR036412">
    <property type="entry name" value="HAD-like_sf"/>
</dbReference>
<dbReference type="RefSeq" id="WP_205383305.1">
    <property type="nucleotide sequence ID" value="NZ_JAFFZS010000008.1"/>
</dbReference>
<dbReference type="PANTHER" id="PTHR43434:SF1">
    <property type="entry name" value="PHOSPHOGLYCOLATE PHOSPHATASE"/>
    <property type="match status" value="1"/>
</dbReference>
<dbReference type="NCBIfam" id="TIGR01509">
    <property type="entry name" value="HAD-SF-IA-v3"/>
    <property type="match status" value="1"/>
</dbReference>
<dbReference type="InterPro" id="IPR050155">
    <property type="entry name" value="HAD-like_hydrolase_sf"/>
</dbReference>
<protein>
    <submittedName>
        <fullName evidence="1">HAD family hydrolase</fullName>
    </submittedName>
</protein>
<dbReference type="GO" id="GO:0016787">
    <property type="term" value="F:hydrolase activity"/>
    <property type="evidence" value="ECO:0007669"/>
    <property type="project" value="UniProtKB-KW"/>
</dbReference>
<organism evidence="1 2">
    <name type="scientific">Streptomyces actuosus</name>
    <dbReference type="NCBI Taxonomy" id="1885"/>
    <lineage>
        <taxon>Bacteria</taxon>
        <taxon>Bacillati</taxon>
        <taxon>Actinomycetota</taxon>
        <taxon>Actinomycetes</taxon>
        <taxon>Kitasatosporales</taxon>
        <taxon>Streptomycetaceae</taxon>
        <taxon>Streptomyces</taxon>
    </lineage>
</organism>
<dbReference type="Proteomes" id="UP000788262">
    <property type="component" value="Unassembled WGS sequence"/>
</dbReference>